<gene>
    <name evidence="1" type="ORF">HO173_001895</name>
</gene>
<dbReference type="RefSeq" id="XP_037169553.1">
    <property type="nucleotide sequence ID" value="XM_037303831.1"/>
</dbReference>
<sequence length="116" mass="12538">MSVRAPIVASHCQAGDEFKPIHTFTLIRYINGVVALSGRVFLQKITSAQGLLFTRWNIRGGVGEAPKVKSHPQILNRMMEICTPSSQVSPLGQLADFGTVVGISDAEKGQIKASIF</sequence>
<dbReference type="EMBL" id="JACCJC010000004">
    <property type="protein sequence ID" value="KAF6240284.1"/>
    <property type="molecule type" value="Genomic_DNA"/>
</dbReference>
<name>A0A8H6L933_9LECA</name>
<evidence type="ECO:0000313" key="1">
    <source>
        <dbReference type="EMBL" id="KAF6240284.1"/>
    </source>
</evidence>
<accession>A0A8H6L933</accession>
<keyword evidence="2" id="KW-1185">Reference proteome</keyword>
<organism evidence="1 2">
    <name type="scientific">Letharia columbiana</name>
    <dbReference type="NCBI Taxonomy" id="112416"/>
    <lineage>
        <taxon>Eukaryota</taxon>
        <taxon>Fungi</taxon>
        <taxon>Dikarya</taxon>
        <taxon>Ascomycota</taxon>
        <taxon>Pezizomycotina</taxon>
        <taxon>Lecanoromycetes</taxon>
        <taxon>OSLEUM clade</taxon>
        <taxon>Lecanoromycetidae</taxon>
        <taxon>Lecanorales</taxon>
        <taxon>Lecanorineae</taxon>
        <taxon>Parmeliaceae</taxon>
        <taxon>Letharia</taxon>
    </lineage>
</organism>
<comment type="caution">
    <text evidence="1">The sequence shown here is derived from an EMBL/GenBank/DDBJ whole genome shotgun (WGS) entry which is preliminary data.</text>
</comment>
<reference evidence="1 2" key="1">
    <citation type="journal article" date="2020" name="Genomics">
        <title>Complete, high-quality genomes from long-read metagenomic sequencing of two wolf lichen thalli reveals enigmatic genome architecture.</title>
        <authorList>
            <person name="McKenzie S.K."/>
            <person name="Walston R.F."/>
            <person name="Allen J.L."/>
        </authorList>
    </citation>
    <scope>NUCLEOTIDE SEQUENCE [LARGE SCALE GENOMIC DNA]</scope>
    <source>
        <strain evidence="1">WasteWater2</strain>
    </source>
</reference>
<evidence type="ECO:0000313" key="2">
    <source>
        <dbReference type="Proteomes" id="UP000578531"/>
    </source>
</evidence>
<dbReference type="GeneID" id="59283569"/>
<proteinExistence type="predicted"/>
<protein>
    <submittedName>
        <fullName evidence="1">Uncharacterized protein</fullName>
    </submittedName>
</protein>
<dbReference type="Proteomes" id="UP000578531">
    <property type="component" value="Unassembled WGS sequence"/>
</dbReference>
<dbReference type="AlphaFoldDB" id="A0A8H6L933"/>